<dbReference type="WBParaSite" id="ES5_v2.g19192.t1">
    <property type="protein sequence ID" value="ES5_v2.g19192.t1"/>
    <property type="gene ID" value="ES5_v2.g19192"/>
</dbReference>
<organism evidence="1 2">
    <name type="scientific">Panagrolaimus sp. ES5</name>
    <dbReference type="NCBI Taxonomy" id="591445"/>
    <lineage>
        <taxon>Eukaryota</taxon>
        <taxon>Metazoa</taxon>
        <taxon>Ecdysozoa</taxon>
        <taxon>Nematoda</taxon>
        <taxon>Chromadorea</taxon>
        <taxon>Rhabditida</taxon>
        <taxon>Tylenchina</taxon>
        <taxon>Panagrolaimomorpha</taxon>
        <taxon>Panagrolaimoidea</taxon>
        <taxon>Panagrolaimidae</taxon>
        <taxon>Panagrolaimus</taxon>
    </lineage>
</organism>
<protein>
    <submittedName>
        <fullName evidence="2">Uncharacterized protein</fullName>
    </submittedName>
</protein>
<name>A0AC34FPB6_9BILA</name>
<accession>A0AC34FPB6</accession>
<proteinExistence type="predicted"/>
<reference evidence="2" key="1">
    <citation type="submission" date="2022-11" db="UniProtKB">
        <authorList>
            <consortium name="WormBaseParasite"/>
        </authorList>
    </citation>
    <scope>IDENTIFICATION</scope>
</reference>
<evidence type="ECO:0000313" key="1">
    <source>
        <dbReference type="Proteomes" id="UP000887579"/>
    </source>
</evidence>
<evidence type="ECO:0000313" key="2">
    <source>
        <dbReference type="WBParaSite" id="ES5_v2.g19192.t1"/>
    </source>
</evidence>
<sequence length="68" mass="8096">MMGKKKPRTVYKPFQIPDESFGLRKDDTSPLFVKSTFGQRIVSGYINEEDRWRGSPCRKMYPYLEYII</sequence>
<dbReference type="Proteomes" id="UP000887579">
    <property type="component" value="Unplaced"/>
</dbReference>